<dbReference type="OrthoDB" id="9780507at2"/>
<accession>A0A2T6B926</accession>
<sequence>MSICEKANRSDSRRRRLVACLFLVMSLAPSFGARASDEAEARFTEAMWGADLLLTLAAGPAVLPAGLDLGLPPVPSPQETRDELDRLQFVQTALRDEATRRLIAFEAETDAVSLLRDYGMIPAREAAPELWSLLEVTGTEAAWFTLRAKRESSRARPTQIRPSLGAVIPVPAHPSYPSGHAAQIYALAEVLGRIVPDCVPDYRRVAAGVAIRREIAGVHFPSDTRAGAHLAERVTSALFGRESVGGLLADAAPVQRAHVASYGCAPSAPDGTGGLR</sequence>
<organism evidence="3 4">
    <name type="scientific">Gemmobacter caeni</name>
    <dbReference type="NCBI Taxonomy" id="589035"/>
    <lineage>
        <taxon>Bacteria</taxon>
        <taxon>Pseudomonadati</taxon>
        <taxon>Pseudomonadota</taxon>
        <taxon>Alphaproteobacteria</taxon>
        <taxon>Rhodobacterales</taxon>
        <taxon>Paracoccaceae</taxon>
        <taxon>Gemmobacter</taxon>
    </lineage>
</organism>
<dbReference type="InterPro" id="IPR000326">
    <property type="entry name" value="PAP2/HPO"/>
</dbReference>
<evidence type="ECO:0000313" key="4">
    <source>
        <dbReference type="Proteomes" id="UP000244224"/>
    </source>
</evidence>
<feature type="signal peptide" evidence="1">
    <location>
        <begin position="1"/>
        <end position="35"/>
    </location>
</feature>
<evidence type="ECO:0000313" key="3">
    <source>
        <dbReference type="EMBL" id="PTX52559.1"/>
    </source>
</evidence>
<dbReference type="RefSeq" id="WP_158640479.1">
    <property type="nucleotide sequence ID" value="NZ_QBKP01000002.1"/>
</dbReference>
<keyword evidence="4" id="KW-1185">Reference proteome</keyword>
<evidence type="ECO:0000259" key="2">
    <source>
        <dbReference type="Pfam" id="PF01569"/>
    </source>
</evidence>
<evidence type="ECO:0000256" key="1">
    <source>
        <dbReference type="SAM" id="SignalP"/>
    </source>
</evidence>
<reference evidence="3 4" key="1">
    <citation type="submission" date="2018-04" db="EMBL/GenBank/DDBJ databases">
        <title>Genomic Encyclopedia of Archaeal and Bacterial Type Strains, Phase II (KMG-II): from individual species to whole genera.</title>
        <authorList>
            <person name="Goeker M."/>
        </authorList>
    </citation>
    <scope>NUCLEOTIDE SEQUENCE [LARGE SCALE GENOMIC DNA]</scope>
    <source>
        <strain evidence="3 4">DSM 21823</strain>
    </source>
</reference>
<keyword evidence="1" id="KW-0732">Signal</keyword>
<protein>
    <submittedName>
        <fullName evidence="3">PAP2 superfamily protein</fullName>
    </submittedName>
</protein>
<name>A0A2T6B926_9RHOB</name>
<dbReference type="SUPFAM" id="SSF48317">
    <property type="entry name" value="Acid phosphatase/Vanadium-dependent haloperoxidase"/>
    <property type="match status" value="1"/>
</dbReference>
<proteinExistence type="predicted"/>
<dbReference type="Proteomes" id="UP000244224">
    <property type="component" value="Unassembled WGS sequence"/>
</dbReference>
<dbReference type="EMBL" id="QBKP01000002">
    <property type="protein sequence ID" value="PTX52559.1"/>
    <property type="molecule type" value="Genomic_DNA"/>
</dbReference>
<feature type="chain" id="PRO_5015741716" evidence="1">
    <location>
        <begin position="36"/>
        <end position="276"/>
    </location>
</feature>
<feature type="domain" description="Phosphatidic acid phosphatase type 2/haloperoxidase" evidence="2">
    <location>
        <begin position="133"/>
        <end position="234"/>
    </location>
</feature>
<dbReference type="Gene3D" id="1.20.144.10">
    <property type="entry name" value="Phosphatidic acid phosphatase type 2/haloperoxidase"/>
    <property type="match status" value="1"/>
</dbReference>
<dbReference type="AlphaFoldDB" id="A0A2T6B926"/>
<dbReference type="InterPro" id="IPR036938">
    <property type="entry name" value="PAP2/HPO_sf"/>
</dbReference>
<gene>
    <name evidence="3" type="ORF">C8N34_102339</name>
</gene>
<comment type="caution">
    <text evidence="3">The sequence shown here is derived from an EMBL/GenBank/DDBJ whole genome shotgun (WGS) entry which is preliminary data.</text>
</comment>
<dbReference type="Pfam" id="PF01569">
    <property type="entry name" value="PAP2"/>
    <property type="match status" value="1"/>
</dbReference>